<feature type="region of interest" description="Disordered" evidence="12">
    <location>
        <begin position="242"/>
        <end position="277"/>
    </location>
</feature>
<feature type="compositionally biased region" description="Basic and acidic residues" evidence="12">
    <location>
        <begin position="250"/>
        <end position="261"/>
    </location>
</feature>
<dbReference type="GO" id="GO:0006506">
    <property type="term" value="P:GPI anchor biosynthetic process"/>
    <property type="evidence" value="ECO:0007669"/>
    <property type="project" value="UniProtKB-KW"/>
</dbReference>
<feature type="transmembrane region" description="Helical" evidence="11">
    <location>
        <begin position="348"/>
        <end position="372"/>
    </location>
</feature>
<dbReference type="RefSeq" id="XP_055862633.1">
    <property type="nucleotide sequence ID" value="XM_056006658.1"/>
</dbReference>
<comment type="similarity">
    <text evidence="10">Belongs to the glycosyltransferase 22 family. PIGZ subfamily.</text>
</comment>
<evidence type="ECO:0000256" key="2">
    <source>
        <dbReference type="ARBA" id="ARBA00004687"/>
    </source>
</evidence>
<evidence type="ECO:0000313" key="13">
    <source>
        <dbReference type="Proteomes" id="UP001165740"/>
    </source>
</evidence>
<keyword evidence="4 11" id="KW-0328">Glycosyltransferase</keyword>
<evidence type="ECO:0000256" key="10">
    <source>
        <dbReference type="ARBA" id="ARBA00038466"/>
    </source>
</evidence>
<evidence type="ECO:0000313" key="14">
    <source>
        <dbReference type="RefSeq" id="XP_055862633.1"/>
    </source>
</evidence>
<evidence type="ECO:0000256" key="6">
    <source>
        <dbReference type="ARBA" id="ARBA00022692"/>
    </source>
</evidence>
<dbReference type="InterPro" id="IPR005599">
    <property type="entry name" value="GPI_mannosylTrfase"/>
</dbReference>
<gene>
    <name evidence="14" type="primary">LOC106070170</name>
</gene>
<dbReference type="Pfam" id="PF03901">
    <property type="entry name" value="Glyco_transf_22"/>
    <property type="match status" value="1"/>
</dbReference>
<feature type="transmembrane region" description="Helical" evidence="11">
    <location>
        <begin position="454"/>
        <end position="472"/>
    </location>
</feature>
<dbReference type="GeneID" id="106070170"/>
<evidence type="ECO:0000256" key="1">
    <source>
        <dbReference type="ARBA" id="ARBA00004477"/>
    </source>
</evidence>
<sequence length="775" mass="88681">MGKLRNRTRPSKLTNDLKIKHGYESGEQMMKVKQVTRAEDARLTKSQLDIFPSFTPVLVTTLTLIFRTWHVLQPRNWWMVHPDEVYQSVEVAHLHLYGYGFRSHEYSPPDPPLPLTKYKEVELKAVMYGLSSPLYPHFYVTVGWLVSLTGYSFSPYVLWRVSHVVVSSTLPLVLYHYVCTLQTSHTAGCMAAIMAATSVHLNVLGTHCLVHSFLAPFTFFSLLLLIGNSQISQCDGASNNFDRGSSLVESSRRSDDEELSRSKKIAPDINGNPIKTDPNNAFQFKQKCNRNIRTSYNTRKTVWLHWQIFCASFIMGLTIYIRPDAVLVFTLHFLVLKSLRRYVFSTRVISLAFGLFFATTVGILADFCFYSIGVISPWNWFHYNVFKKLSLNIFSQSNATVFLEMTNTNGIGFLLAVSFIVEISMHISGSADVSTKKADKGEMQKAFNARASKVTSFQSFLIWTILFIAYLVCGHKEIRFFHDVFVFIFVFVSKTFVKVKIFIKNDLVKFCGIVSVLAIFSLNQWIVLPTNGGRNSSRWVYQKTEDVQDINTCLHYVALQTDVTGVFCDCNLHMTGGYTLLHQDVTFMALLKGGYYEYGPRSRSKENSWAGRDLSVVEFTRASNYVAEQNALATARVIIERRNYNYVIVRTDRPFLPVGFREVFSAGNRRVLQRSFDEMSERKLQDFLDRIPLGTNATVMLHEGDVLYYMNQYAEASFRFQHALRLNSRLLEAYLPLQNCYHKLNNLAAAHQVLSQCHSMFSARECTTPRKITQL</sequence>
<evidence type="ECO:0000256" key="3">
    <source>
        <dbReference type="ARBA" id="ARBA00022502"/>
    </source>
</evidence>
<feature type="transmembrane region" description="Helical" evidence="11">
    <location>
        <begin position="208"/>
        <end position="226"/>
    </location>
</feature>
<keyword evidence="6 11" id="KW-0812">Transmembrane</keyword>
<evidence type="ECO:0000256" key="7">
    <source>
        <dbReference type="ARBA" id="ARBA00022824"/>
    </source>
</evidence>
<evidence type="ECO:0000256" key="9">
    <source>
        <dbReference type="ARBA" id="ARBA00023136"/>
    </source>
</evidence>
<dbReference type="AlphaFoldDB" id="A0A9W2YIT8"/>
<feature type="transmembrane region" description="Helical" evidence="11">
    <location>
        <begin position="411"/>
        <end position="433"/>
    </location>
</feature>
<feature type="transmembrane region" description="Helical" evidence="11">
    <location>
        <begin position="174"/>
        <end position="196"/>
    </location>
</feature>
<dbReference type="GO" id="GO:0005789">
    <property type="term" value="C:endoplasmic reticulum membrane"/>
    <property type="evidence" value="ECO:0007669"/>
    <property type="project" value="UniProtKB-SubCell"/>
</dbReference>
<dbReference type="GO" id="GO:0000026">
    <property type="term" value="F:alpha-1,2-mannosyltransferase activity"/>
    <property type="evidence" value="ECO:0007669"/>
    <property type="project" value="TreeGrafter"/>
</dbReference>
<feature type="transmembrane region" description="Helical" evidence="11">
    <location>
        <begin position="134"/>
        <end position="154"/>
    </location>
</feature>
<keyword evidence="3" id="KW-0337">GPI-anchor biosynthesis</keyword>
<dbReference type="SUPFAM" id="SSF48452">
    <property type="entry name" value="TPR-like"/>
    <property type="match status" value="1"/>
</dbReference>
<dbReference type="OMA" id="YSEWIVF"/>
<keyword evidence="9 11" id="KW-0472">Membrane</keyword>
<keyword evidence="7 11" id="KW-0256">Endoplasmic reticulum</keyword>
<keyword evidence="5" id="KW-0808">Transferase</keyword>
<name>A0A9W2YIT8_BIOGL</name>
<evidence type="ECO:0000256" key="8">
    <source>
        <dbReference type="ARBA" id="ARBA00022989"/>
    </source>
</evidence>
<comment type="pathway">
    <text evidence="2">Glycolipid biosynthesis; glycosylphosphatidylinositol-anchor biosynthesis.</text>
</comment>
<dbReference type="Gene3D" id="1.25.40.10">
    <property type="entry name" value="Tetratricopeptide repeat domain"/>
    <property type="match status" value="1"/>
</dbReference>
<keyword evidence="8 11" id="KW-1133">Transmembrane helix</keyword>
<dbReference type="EC" id="2.4.1.-" evidence="11"/>
<evidence type="ECO:0000256" key="4">
    <source>
        <dbReference type="ARBA" id="ARBA00022676"/>
    </source>
</evidence>
<dbReference type="InterPro" id="IPR011990">
    <property type="entry name" value="TPR-like_helical_dom_sf"/>
</dbReference>
<feature type="transmembrane region" description="Helical" evidence="11">
    <location>
        <begin position="306"/>
        <end position="336"/>
    </location>
</feature>
<evidence type="ECO:0000256" key="5">
    <source>
        <dbReference type="ARBA" id="ARBA00022679"/>
    </source>
</evidence>
<dbReference type="OrthoDB" id="6096882at2759"/>
<feature type="transmembrane region" description="Helical" evidence="11">
    <location>
        <begin position="478"/>
        <end position="497"/>
    </location>
</feature>
<protein>
    <recommendedName>
        <fullName evidence="11">Mannosyltransferase</fullName>
        <ecNumber evidence="11">2.4.1.-</ecNumber>
    </recommendedName>
</protein>
<keyword evidence="13" id="KW-1185">Reference proteome</keyword>
<proteinExistence type="inferred from homology"/>
<organism evidence="13 14">
    <name type="scientific">Biomphalaria glabrata</name>
    <name type="common">Bloodfluke planorb</name>
    <name type="synonym">Freshwater snail</name>
    <dbReference type="NCBI Taxonomy" id="6526"/>
    <lineage>
        <taxon>Eukaryota</taxon>
        <taxon>Metazoa</taxon>
        <taxon>Spiralia</taxon>
        <taxon>Lophotrochozoa</taxon>
        <taxon>Mollusca</taxon>
        <taxon>Gastropoda</taxon>
        <taxon>Heterobranchia</taxon>
        <taxon>Euthyneura</taxon>
        <taxon>Panpulmonata</taxon>
        <taxon>Hygrophila</taxon>
        <taxon>Lymnaeoidea</taxon>
        <taxon>Planorbidae</taxon>
        <taxon>Biomphalaria</taxon>
    </lineage>
</organism>
<evidence type="ECO:0000256" key="12">
    <source>
        <dbReference type="SAM" id="MobiDB-lite"/>
    </source>
</evidence>
<dbReference type="PANTHER" id="PTHR22760">
    <property type="entry name" value="GLYCOSYLTRANSFERASE"/>
    <property type="match status" value="1"/>
</dbReference>
<comment type="subcellular location">
    <subcellularLocation>
        <location evidence="1 11">Endoplasmic reticulum membrane</location>
        <topology evidence="1 11">Multi-pass membrane protein</topology>
    </subcellularLocation>
</comment>
<feature type="transmembrane region" description="Helical" evidence="11">
    <location>
        <begin position="509"/>
        <end position="528"/>
    </location>
</feature>
<dbReference type="PANTHER" id="PTHR22760:SF3">
    <property type="entry name" value="GPI MANNOSYLTRANSFERASE 4"/>
    <property type="match status" value="1"/>
</dbReference>
<accession>A0A9W2YIT8</accession>
<evidence type="ECO:0000256" key="11">
    <source>
        <dbReference type="RuleBase" id="RU363075"/>
    </source>
</evidence>
<reference evidence="14" key="1">
    <citation type="submission" date="2025-08" db="UniProtKB">
        <authorList>
            <consortium name="RefSeq"/>
        </authorList>
    </citation>
    <scope>IDENTIFICATION</scope>
</reference>
<dbReference type="Proteomes" id="UP001165740">
    <property type="component" value="Chromosome 12"/>
</dbReference>